<gene>
    <name evidence="1" type="ORF">BLA17378_01383</name>
</gene>
<dbReference type="Proteomes" id="UP000494120">
    <property type="component" value="Unassembled WGS sequence"/>
</dbReference>
<sequence length="32" mass="3453">MPEAGRPGEAKQVWSEGRAKAVDPKMGCMGYD</sequence>
<reference evidence="1 2" key="1">
    <citation type="submission" date="2019-09" db="EMBL/GenBank/DDBJ databases">
        <authorList>
            <person name="Depoorter E."/>
        </authorList>
    </citation>
    <scope>NUCLEOTIDE SEQUENCE [LARGE SCALE GENOMIC DNA]</scope>
    <source>
        <strain evidence="1 2">R-17378</strain>
    </source>
</reference>
<organism evidence="1 2">
    <name type="scientific">Burkholderia aenigmatica</name>
    <dbReference type="NCBI Taxonomy" id="2015348"/>
    <lineage>
        <taxon>Bacteria</taxon>
        <taxon>Pseudomonadati</taxon>
        <taxon>Pseudomonadota</taxon>
        <taxon>Betaproteobacteria</taxon>
        <taxon>Burkholderiales</taxon>
        <taxon>Burkholderiaceae</taxon>
        <taxon>Burkholderia</taxon>
        <taxon>Burkholderia cepacia complex</taxon>
    </lineage>
</organism>
<comment type="caution">
    <text evidence="1">The sequence shown here is derived from an EMBL/GenBank/DDBJ whole genome shotgun (WGS) entry which is preliminary data.</text>
</comment>
<protein>
    <submittedName>
        <fullName evidence="1">Uncharacterized protein</fullName>
    </submittedName>
</protein>
<name>A0ABY6XLT7_9BURK</name>
<proteinExistence type="predicted"/>
<accession>A0ABY6XLT7</accession>
<keyword evidence="2" id="KW-1185">Reference proteome</keyword>
<evidence type="ECO:0000313" key="2">
    <source>
        <dbReference type="Proteomes" id="UP000494120"/>
    </source>
</evidence>
<evidence type="ECO:0000313" key="1">
    <source>
        <dbReference type="EMBL" id="VWC54431.1"/>
    </source>
</evidence>
<dbReference type="EMBL" id="CABVQG010000004">
    <property type="protein sequence ID" value="VWC54431.1"/>
    <property type="molecule type" value="Genomic_DNA"/>
</dbReference>